<comment type="caution">
    <text evidence="2">The sequence shown here is derived from an EMBL/GenBank/DDBJ whole genome shotgun (WGS) entry which is preliminary data.</text>
</comment>
<keyword evidence="2" id="KW-0687">Ribonucleoprotein</keyword>
<name>A0A839UMN0_9GAMM</name>
<organism evidence="2 3">
    <name type="scientific">Simiduia aestuariiviva</name>
    <dbReference type="NCBI Taxonomy" id="1510459"/>
    <lineage>
        <taxon>Bacteria</taxon>
        <taxon>Pseudomonadati</taxon>
        <taxon>Pseudomonadota</taxon>
        <taxon>Gammaproteobacteria</taxon>
        <taxon>Cellvibrionales</taxon>
        <taxon>Cellvibrionaceae</taxon>
        <taxon>Simiduia</taxon>
    </lineage>
</organism>
<dbReference type="InterPro" id="IPR016181">
    <property type="entry name" value="Acyl_CoA_acyltransferase"/>
</dbReference>
<dbReference type="Pfam" id="PF00583">
    <property type="entry name" value="Acetyltransf_1"/>
    <property type="match status" value="1"/>
</dbReference>
<dbReference type="Proteomes" id="UP000559987">
    <property type="component" value="Unassembled WGS sequence"/>
</dbReference>
<dbReference type="RefSeq" id="WP_183910476.1">
    <property type="nucleotide sequence ID" value="NZ_JACHXZ010000003.1"/>
</dbReference>
<protein>
    <submittedName>
        <fullName evidence="2">Ribosomal protein S18 acetylase RimI-like enzyme</fullName>
    </submittedName>
</protein>
<dbReference type="EMBL" id="JACHXZ010000003">
    <property type="protein sequence ID" value="MBB3168973.1"/>
    <property type="molecule type" value="Genomic_DNA"/>
</dbReference>
<accession>A0A839UMN0</accession>
<evidence type="ECO:0000259" key="1">
    <source>
        <dbReference type="PROSITE" id="PS51186"/>
    </source>
</evidence>
<dbReference type="AlphaFoldDB" id="A0A839UMN0"/>
<dbReference type="InterPro" id="IPR000182">
    <property type="entry name" value="GNAT_dom"/>
</dbReference>
<evidence type="ECO:0000313" key="3">
    <source>
        <dbReference type="Proteomes" id="UP000559987"/>
    </source>
</evidence>
<gene>
    <name evidence="2" type="ORF">FHS30_002181</name>
</gene>
<dbReference type="Gene3D" id="3.40.630.30">
    <property type="match status" value="1"/>
</dbReference>
<dbReference type="CDD" id="cd04301">
    <property type="entry name" value="NAT_SF"/>
    <property type="match status" value="1"/>
</dbReference>
<keyword evidence="2" id="KW-0689">Ribosomal protein</keyword>
<evidence type="ECO:0000313" key="2">
    <source>
        <dbReference type="EMBL" id="MBB3168973.1"/>
    </source>
</evidence>
<keyword evidence="3" id="KW-1185">Reference proteome</keyword>
<feature type="domain" description="N-acetyltransferase" evidence="1">
    <location>
        <begin position="1"/>
        <end position="163"/>
    </location>
</feature>
<dbReference type="GO" id="GO:0016747">
    <property type="term" value="F:acyltransferase activity, transferring groups other than amino-acyl groups"/>
    <property type="evidence" value="ECO:0007669"/>
    <property type="project" value="InterPro"/>
</dbReference>
<proteinExistence type="predicted"/>
<sequence length="163" mass="18184">MSIDTLKPQVINHRASRTAEQLYFLFQNAYRQEARLIGGAASSYFLPLQRDAAAIRLAPSRILGLQSRRGEVLAAIELIEPNANQRWCQIDGLCVDAQAQRKGYASQLIHTVVDLYTKKGVSVRVKVAKANGPALALYDRFQFQPIGTETQHGVELYLLERSA</sequence>
<dbReference type="GO" id="GO:0005840">
    <property type="term" value="C:ribosome"/>
    <property type="evidence" value="ECO:0007669"/>
    <property type="project" value="UniProtKB-KW"/>
</dbReference>
<dbReference type="SUPFAM" id="SSF55729">
    <property type="entry name" value="Acyl-CoA N-acyltransferases (Nat)"/>
    <property type="match status" value="1"/>
</dbReference>
<reference evidence="2 3" key="1">
    <citation type="submission" date="2020-08" db="EMBL/GenBank/DDBJ databases">
        <title>Genomic Encyclopedia of Type Strains, Phase III (KMG-III): the genomes of soil and plant-associated and newly described type strains.</title>
        <authorList>
            <person name="Whitman W."/>
        </authorList>
    </citation>
    <scope>NUCLEOTIDE SEQUENCE [LARGE SCALE GENOMIC DNA]</scope>
    <source>
        <strain evidence="2 3">CECT 8571</strain>
    </source>
</reference>
<dbReference type="PROSITE" id="PS51186">
    <property type="entry name" value="GNAT"/>
    <property type="match status" value="1"/>
</dbReference>